<comment type="caution">
    <text evidence="2">The sequence shown here is derived from an EMBL/GenBank/DDBJ whole genome shotgun (WGS) entry which is preliminary data.</text>
</comment>
<evidence type="ECO:0000313" key="2">
    <source>
        <dbReference type="EMBL" id="GHG49485.1"/>
    </source>
</evidence>
<evidence type="ECO:0000256" key="1">
    <source>
        <dbReference type="SAM" id="Phobius"/>
    </source>
</evidence>
<dbReference type="EMBL" id="BNBF01000008">
    <property type="protein sequence ID" value="GHG49485.1"/>
    <property type="molecule type" value="Genomic_DNA"/>
</dbReference>
<sequence length="130" mass="14140">MGGPAIPVAVIAGCVLFFAWPIYRRGRALRTRGRRARARCVATRTENGRTRLLVQLSVEEGSNRIEVGLFKWPPVSVGGAVEVVYDPQDLSNVLMPDDVGTGRVALLLAIGSSMLLLFCVLAIVITFVTW</sequence>
<feature type="transmembrane region" description="Helical" evidence="1">
    <location>
        <begin position="6"/>
        <end position="23"/>
    </location>
</feature>
<keyword evidence="3" id="KW-1185">Reference proteome</keyword>
<keyword evidence="1" id="KW-0812">Transmembrane</keyword>
<name>A0A919EX41_9ACTN</name>
<organism evidence="2 3">
    <name type="scientific">Streptomyces capoamus</name>
    <dbReference type="NCBI Taxonomy" id="68183"/>
    <lineage>
        <taxon>Bacteria</taxon>
        <taxon>Bacillati</taxon>
        <taxon>Actinomycetota</taxon>
        <taxon>Actinomycetes</taxon>
        <taxon>Kitasatosporales</taxon>
        <taxon>Streptomycetaceae</taxon>
        <taxon>Streptomyces</taxon>
    </lineage>
</organism>
<reference evidence="3" key="1">
    <citation type="journal article" date="2019" name="Int. J. Syst. Evol. Microbiol.">
        <title>The Global Catalogue of Microorganisms (GCM) 10K type strain sequencing project: providing services to taxonomists for standard genome sequencing and annotation.</title>
        <authorList>
            <consortium name="The Broad Institute Genomics Platform"/>
            <consortium name="The Broad Institute Genome Sequencing Center for Infectious Disease"/>
            <person name="Wu L."/>
            <person name="Ma J."/>
        </authorList>
    </citation>
    <scope>NUCLEOTIDE SEQUENCE [LARGE SCALE GENOMIC DNA]</scope>
    <source>
        <strain evidence="3">JCM 4253</strain>
    </source>
</reference>
<protein>
    <recommendedName>
        <fullName evidence="4">DUF3592 domain-containing protein</fullName>
    </recommendedName>
</protein>
<evidence type="ECO:0000313" key="3">
    <source>
        <dbReference type="Proteomes" id="UP000619355"/>
    </source>
</evidence>
<feature type="transmembrane region" description="Helical" evidence="1">
    <location>
        <begin position="104"/>
        <end position="128"/>
    </location>
</feature>
<dbReference type="AlphaFoldDB" id="A0A919EX41"/>
<evidence type="ECO:0008006" key="4">
    <source>
        <dbReference type="Google" id="ProtNLM"/>
    </source>
</evidence>
<keyword evidence="1" id="KW-1133">Transmembrane helix</keyword>
<gene>
    <name evidence="2" type="ORF">GCM10018980_30340</name>
</gene>
<dbReference type="Proteomes" id="UP000619355">
    <property type="component" value="Unassembled WGS sequence"/>
</dbReference>
<proteinExistence type="predicted"/>
<keyword evidence="1" id="KW-0472">Membrane</keyword>
<accession>A0A919EX41</accession>